<proteinExistence type="predicted"/>
<keyword evidence="2" id="KW-1185">Reference proteome</keyword>
<sequence>MRNNPIGSATEVAAINPKRGVMSPAHQGLRRLMQDLMACALFDVRGRYPSQWSPAYPAVETESDRRAVSAAVGAGAVRQAGKRFCSSPVDVVVSGGEQENECCLLSLALVSSSGMGSARAMPRHAASLLQSGYTSLEATTKGDDKKL</sequence>
<evidence type="ECO:0000313" key="1">
    <source>
        <dbReference type="EMBL" id="KAJ8378408.1"/>
    </source>
</evidence>
<name>A0AAD7REC3_9TELE</name>
<protein>
    <submittedName>
        <fullName evidence="1">Uncharacterized protein</fullName>
    </submittedName>
</protein>
<organism evidence="1 2">
    <name type="scientific">Aldrovandia affinis</name>
    <dbReference type="NCBI Taxonomy" id="143900"/>
    <lineage>
        <taxon>Eukaryota</taxon>
        <taxon>Metazoa</taxon>
        <taxon>Chordata</taxon>
        <taxon>Craniata</taxon>
        <taxon>Vertebrata</taxon>
        <taxon>Euteleostomi</taxon>
        <taxon>Actinopterygii</taxon>
        <taxon>Neopterygii</taxon>
        <taxon>Teleostei</taxon>
        <taxon>Notacanthiformes</taxon>
        <taxon>Halosauridae</taxon>
        <taxon>Aldrovandia</taxon>
    </lineage>
</organism>
<accession>A0AAD7REC3</accession>
<reference evidence="1" key="1">
    <citation type="journal article" date="2023" name="Science">
        <title>Genome structures resolve the early diversification of teleost fishes.</title>
        <authorList>
            <person name="Parey E."/>
            <person name="Louis A."/>
            <person name="Montfort J."/>
            <person name="Bouchez O."/>
            <person name="Roques C."/>
            <person name="Iampietro C."/>
            <person name="Lluch J."/>
            <person name="Castinel A."/>
            <person name="Donnadieu C."/>
            <person name="Desvignes T."/>
            <person name="Floi Bucao C."/>
            <person name="Jouanno E."/>
            <person name="Wen M."/>
            <person name="Mejri S."/>
            <person name="Dirks R."/>
            <person name="Jansen H."/>
            <person name="Henkel C."/>
            <person name="Chen W.J."/>
            <person name="Zahm M."/>
            <person name="Cabau C."/>
            <person name="Klopp C."/>
            <person name="Thompson A.W."/>
            <person name="Robinson-Rechavi M."/>
            <person name="Braasch I."/>
            <person name="Lecointre G."/>
            <person name="Bobe J."/>
            <person name="Postlethwait J.H."/>
            <person name="Berthelot C."/>
            <person name="Roest Crollius H."/>
            <person name="Guiguen Y."/>
        </authorList>
    </citation>
    <scope>NUCLEOTIDE SEQUENCE</scope>
    <source>
        <strain evidence="1">NC1722</strain>
    </source>
</reference>
<dbReference type="Proteomes" id="UP001221898">
    <property type="component" value="Unassembled WGS sequence"/>
</dbReference>
<evidence type="ECO:0000313" key="2">
    <source>
        <dbReference type="Proteomes" id="UP001221898"/>
    </source>
</evidence>
<dbReference type="EMBL" id="JAINUG010000321">
    <property type="protein sequence ID" value="KAJ8378408.1"/>
    <property type="molecule type" value="Genomic_DNA"/>
</dbReference>
<dbReference type="AlphaFoldDB" id="A0AAD7REC3"/>
<comment type="caution">
    <text evidence="1">The sequence shown here is derived from an EMBL/GenBank/DDBJ whole genome shotgun (WGS) entry which is preliminary data.</text>
</comment>
<gene>
    <name evidence="1" type="ORF">AAFF_G00242960</name>
</gene>